<dbReference type="OrthoDB" id="2441191at2759"/>
<dbReference type="AlphaFoldDB" id="A0A9P6LSX8"/>
<accession>A0A9P6LSX8</accession>
<evidence type="ECO:0008006" key="3">
    <source>
        <dbReference type="Google" id="ProtNLM"/>
    </source>
</evidence>
<name>A0A9P6LSX8_9FUNG</name>
<gene>
    <name evidence="1" type="ORF">BGZ65_004125</name>
</gene>
<keyword evidence="2" id="KW-1185">Reference proteome</keyword>
<protein>
    <recommendedName>
        <fullName evidence="3">F-box domain-containing protein</fullName>
    </recommendedName>
</protein>
<evidence type="ECO:0000313" key="1">
    <source>
        <dbReference type="EMBL" id="KAF9933457.1"/>
    </source>
</evidence>
<dbReference type="Proteomes" id="UP000749646">
    <property type="component" value="Unassembled WGS sequence"/>
</dbReference>
<dbReference type="EMBL" id="JAAAHW010009959">
    <property type="protein sequence ID" value="KAF9933457.1"/>
    <property type="molecule type" value="Genomic_DNA"/>
</dbReference>
<feature type="non-terminal residue" evidence="1">
    <location>
        <position position="280"/>
    </location>
</feature>
<sequence>MTKNPLEIPEILTLVGMNLPIWHYSVVGIYLFQPKEMLSCLQVSHHFRNTLLPILWYTFDEKAMAKVPVDIIRKYTPYFRVHHNYGHQQAYPTNNREPCTNLIQLTMSTRHDVLDRHDIAYINNNPGLRLLGGSYLIQVNTVYADTFTNLRRLNHLDIQLESRNRQYHRELLQPISTTLTSLRLVGLKGPLGLRELVFPNLKELHPRLSHPQDMQDLLQGCPYLEAIIEDPLPPQITLHLIHCLKSGICPVLRNLRSNVYRDQMEDFSEMLENRSGLQML</sequence>
<reference evidence="1" key="1">
    <citation type="journal article" date="2020" name="Fungal Divers.">
        <title>Resolving the Mortierellaceae phylogeny through synthesis of multi-gene phylogenetics and phylogenomics.</title>
        <authorList>
            <person name="Vandepol N."/>
            <person name="Liber J."/>
            <person name="Desiro A."/>
            <person name="Na H."/>
            <person name="Kennedy M."/>
            <person name="Barry K."/>
            <person name="Grigoriev I.V."/>
            <person name="Miller A.N."/>
            <person name="O'Donnell K."/>
            <person name="Stajich J.E."/>
            <person name="Bonito G."/>
        </authorList>
    </citation>
    <scope>NUCLEOTIDE SEQUENCE</scope>
    <source>
        <strain evidence="1">MES-2147</strain>
    </source>
</reference>
<comment type="caution">
    <text evidence="1">The sequence shown here is derived from an EMBL/GenBank/DDBJ whole genome shotgun (WGS) entry which is preliminary data.</text>
</comment>
<organism evidence="1 2">
    <name type="scientific">Modicella reniformis</name>
    <dbReference type="NCBI Taxonomy" id="1440133"/>
    <lineage>
        <taxon>Eukaryota</taxon>
        <taxon>Fungi</taxon>
        <taxon>Fungi incertae sedis</taxon>
        <taxon>Mucoromycota</taxon>
        <taxon>Mortierellomycotina</taxon>
        <taxon>Mortierellomycetes</taxon>
        <taxon>Mortierellales</taxon>
        <taxon>Mortierellaceae</taxon>
        <taxon>Modicella</taxon>
    </lineage>
</organism>
<proteinExistence type="predicted"/>
<evidence type="ECO:0000313" key="2">
    <source>
        <dbReference type="Proteomes" id="UP000749646"/>
    </source>
</evidence>